<evidence type="ECO:0000313" key="3">
    <source>
        <dbReference type="EMBL" id="MCZ0703712.1"/>
    </source>
</evidence>
<comment type="caution">
    <text evidence="3">The sequence shown here is derived from an EMBL/GenBank/DDBJ whole genome shotgun (WGS) entry which is preliminary data.</text>
</comment>
<feature type="transmembrane region" description="Helical" evidence="2">
    <location>
        <begin position="354"/>
        <end position="376"/>
    </location>
</feature>
<keyword evidence="2" id="KW-1133">Transmembrane helix</keyword>
<reference evidence="3" key="1">
    <citation type="submission" date="2022-11" db="EMBL/GenBank/DDBJ databases">
        <title>WGS of Natronobacillus azotifigens 24KS-1, an anaerobic diazotrophic haloalkaliphile from soda-rich habitats.</title>
        <authorList>
            <person name="Sorokin D.Y."/>
            <person name="Merkel A.Y."/>
        </authorList>
    </citation>
    <scope>NUCLEOTIDE SEQUENCE</scope>
    <source>
        <strain evidence="3">24KS-1</strain>
    </source>
</reference>
<name>A0A9J6RDG0_9BACI</name>
<proteinExistence type="predicted"/>
<dbReference type="Proteomes" id="UP001084197">
    <property type="component" value="Unassembled WGS sequence"/>
</dbReference>
<feature type="transmembrane region" description="Helical" evidence="2">
    <location>
        <begin position="15"/>
        <end position="37"/>
    </location>
</feature>
<accession>A0A9J6RDG0</accession>
<gene>
    <name evidence="3" type="ORF">OWO01_10815</name>
</gene>
<feature type="coiled-coil region" evidence="1">
    <location>
        <begin position="58"/>
        <end position="85"/>
    </location>
</feature>
<feature type="transmembrane region" description="Helical" evidence="2">
    <location>
        <begin position="208"/>
        <end position="230"/>
    </location>
</feature>
<sequence>MYKQECYKIFTRKSLYFAFLLFVLFMVILPGGSTPIIQTDEYQTLYEEWRGPLSRTEIDLANQKLEELQNRIDQEMEQTEDLEVVFPPQSIEEQAAFRVYSSVASIGRYIDSFQQRKEDLQEATRGSTTTAYESEEARLELNMLNELGQPFGFYNTTAWGNTVDFINVFAFIILTILIVLGLSPVFADEHSQKSISLIRSTKHGKRKIVTTKILASCTYIVSLFVTLHIINVALEVRKFGALMDGTVPLQNLFLFIQSPFSLTIWQYYAIALGIQFFASLVIGLLVLFLSIVTRNGMLTFFISGAVIGTPFLFRQLGIDQPFIQYVTQFSYAELMRVKGLFDQFVAFPLFDQPVLYPVLLISTFLLVAILTMYLIYHQYKNQQIMN</sequence>
<dbReference type="AlphaFoldDB" id="A0A9J6RDG0"/>
<feature type="transmembrane region" description="Helical" evidence="2">
    <location>
        <begin position="267"/>
        <end position="289"/>
    </location>
</feature>
<evidence type="ECO:0000256" key="2">
    <source>
        <dbReference type="SAM" id="Phobius"/>
    </source>
</evidence>
<keyword evidence="4" id="KW-1185">Reference proteome</keyword>
<evidence type="ECO:0000313" key="4">
    <source>
        <dbReference type="Proteomes" id="UP001084197"/>
    </source>
</evidence>
<dbReference type="PANTHER" id="PTHR37305:SF1">
    <property type="entry name" value="MEMBRANE PROTEIN"/>
    <property type="match status" value="1"/>
</dbReference>
<feature type="transmembrane region" description="Helical" evidence="2">
    <location>
        <begin position="165"/>
        <end position="187"/>
    </location>
</feature>
<dbReference type="EMBL" id="JAPRAT010000021">
    <property type="protein sequence ID" value="MCZ0703712.1"/>
    <property type="molecule type" value="Genomic_DNA"/>
</dbReference>
<keyword evidence="2" id="KW-0472">Membrane</keyword>
<evidence type="ECO:0000256" key="1">
    <source>
        <dbReference type="SAM" id="Coils"/>
    </source>
</evidence>
<organism evidence="3 4">
    <name type="scientific">Natronobacillus azotifigens</name>
    <dbReference type="NCBI Taxonomy" id="472978"/>
    <lineage>
        <taxon>Bacteria</taxon>
        <taxon>Bacillati</taxon>
        <taxon>Bacillota</taxon>
        <taxon>Bacilli</taxon>
        <taxon>Bacillales</taxon>
        <taxon>Bacillaceae</taxon>
        <taxon>Natronobacillus</taxon>
    </lineage>
</organism>
<keyword evidence="1" id="KW-0175">Coiled coil</keyword>
<dbReference type="RefSeq" id="WP_268780477.1">
    <property type="nucleotide sequence ID" value="NZ_JAPRAT010000021.1"/>
</dbReference>
<dbReference type="PANTHER" id="PTHR37305">
    <property type="entry name" value="INTEGRAL MEMBRANE PROTEIN-RELATED"/>
    <property type="match status" value="1"/>
</dbReference>
<keyword evidence="2" id="KW-0812">Transmembrane</keyword>
<protein>
    <submittedName>
        <fullName evidence="3">Uncharacterized protein</fullName>
    </submittedName>
</protein>
<feature type="transmembrane region" description="Helical" evidence="2">
    <location>
        <begin position="296"/>
        <end position="313"/>
    </location>
</feature>